<dbReference type="PROSITE" id="PS50011">
    <property type="entry name" value="PROTEIN_KINASE_DOM"/>
    <property type="match status" value="1"/>
</dbReference>
<protein>
    <submittedName>
        <fullName evidence="1">Uncharacterized protein</fullName>
    </submittedName>
</protein>
<name>M5WST4_PRUPE</name>
<dbReference type="PROSITE" id="PS00108">
    <property type="entry name" value="PROTEIN_KINASE_ST"/>
    <property type="match status" value="1"/>
</dbReference>
<dbReference type="GO" id="GO:0005886">
    <property type="term" value="C:plasma membrane"/>
    <property type="evidence" value="ECO:0000318"/>
    <property type="project" value="GO_Central"/>
</dbReference>
<evidence type="ECO:0000313" key="2">
    <source>
        <dbReference type="Proteomes" id="UP000006882"/>
    </source>
</evidence>
<dbReference type="eggNOG" id="ENOG502QQCZ">
    <property type="taxonomic scope" value="Eukaryota"/>
</dbReference>
<dbReference type="Gene3D" id="1.10.510.10">
    <property type="entry name" value="Transferase(Phosphotransferase) domain 1"/>
    <property type="match status" value="1"/>
</dbReference>
<evidence type="ECO:0000313" key="1">
    <source>
        <dbReference type="EMBL" id="ONI03918.1"/>
    </source>
</evidence>
<dbReference type="InterPro" id="IPR000719">
    <property type="entry name" value="Prot_kinase_dom"/>
</dbReference>
<dbReference type="Gramene" id="ONI03918">
    <property type="protein sequence ID" value="ONI03918"/>
    <property type="gene ID" value="PRUPE_6G291100"/>
</dbReference>
<reference evidence="1 2" key="1">
    <citation type="journal article" date="2013" name="Nat. Genet.">
        <title>The high-quality draft genome of peach (Prunus persica) identifies unique patterns of genetic diversity, domestication and genome evolution.</title>
        <authorList>
            <consortium name="International Peach Genome Initiative"/>
            <person name="Verde I."/>
            <person name="Abbott A.G."/>
            <person name="Scalabrin S."/>
            <person name="Jung S."/>
            <person name="Shu S."/>
            <person name="Marroni F."/>
            <person name="Zhebentyayeva T."/>
            <person name="Dettori M.T."/>
            <person name="Grimwood J."/>
            <person name="Cattonaro F."/>
            <person name="Zuccolo A."/>
            <person name="Rossini L."/>
            <person name="Jenkins J."/>
            <person name="Vendramin E."/>
            <person name="Meisel L.A."/>
            <person name="Decroocq V."/>
            <person name="Sosinski B."/>
            <person name="Prochnik S."/>
            <person name="Mitros T."/>
            <person name="Policriti A."/>
            <person name="Cipriani G."/>
            <person name="Dondini L."/>
            <person name="Ficklin S."/>
            <person name="Goodstein D.M."/>
            <person name="Xuan P."/>
            <person name="Del Fabbro C."/>
            <person name="Aramini V."/>
            <person name="Copetti D."/>
            <person name="Gonzalez S."/>
            <person name="Horner D.S."/>
            <person name="Falchi R."/>
            <person name="Lucas S."/>
            <person name="Mica E."/>
            <person name="Maldonado J."/>
            <person name="Lazzari B."/>
            <person name="Bielenberg D."/>
            <person name="Pirona R."/>
            <person name="Miculan M."/>
            <person name="Barakat A."/>
            <person name="Testolin R."/>
            <person name="Stella A."/>
            <person name="Tartarini S."/>
            <person name="Tonutti P."/>
            <person name="Arus P."/>
            <person name="Orellana A."/>
            <person name="Wells C."/>
            <person name="Main D."/>
            <person name="Vizzotto G."/>
            <person name="Silva H."/>
            <person name="Salamini F."/>
            <person name="Schmutz J."/>
            <person name="Morgante M."/>
            <person name="Rokhsar D.S."/>
        </authorList>
    </citation>
    <scope>NUCLEOTIDE SEQUENCE [LARGE SCALE GENOMIC DNA]</scope>
    <source>
        <strain evidence="2">cv. Nemared</strain>
    </source>
</reference>
<keyword evidence="2" id="KW-1185">Reference proteome</keyword>
<dbReference type="SUPFAM" id="SSF56112">
    <property type="entry name" value="Protein kinase-like (PK-like)"/>
    <property type="match status" value="1"/>
</dbReference>
<dbReference type="Pfam" id="PF07714">
    <property type="entry name" value="PK_Tyr_Ser-Thr"/>
    <property type="match status" value="1"/>
</dbReference>
<dbReference type="AlphaFoldDB" id="M5WST4"/>
<organism evidence="1 2">
    <name type="scientific">Prunus persica</name>
    <name type="common">Peach</name>
    <name type="synonym">Amygdalus persica</name>
    <dbReference type="NCBI Taxonomy" id="3760"/>
    <lineage>
        <taxon>Eukaryota</taxon>
        <taxon>Viridiplantae</taxon>
        <taxon>Streptophyta</taxon>
        <taxon>Embryophyta</taxon>
        <taxon>Tracheophyta</taxon>
        <taxon>Spermatophyta</taxon>
        <taxon>Magnoliopsida</taxon>
        <taxon>eudicotyledons</taxon>
        <taxon>Gunneridae</taxon>
        <taxon>Pentapetalae</taxon>
        <taxon>rosids</taxon>
        <taxon>fabids</taxon>
        <taxon>Rosales</taxon>
        <taxon>Rosaceae</taxon>
        <taxon>Amygdaloideae</taxon>
        <taxon>Amygdaleae</taxon>
        <taxon>Prunus</taxon>
    </lineage>
</organism>
<dbReference type="SMART" id="SM00220">
    <property type="entry name" value="S_TKc"/>
    <property type="match status" value="1"/>
</dbReference>
<dbReference type="OMA" id="MAHERVQ"/>
<dbReference type="PANTHER" id="PTHR45631:SF202">
    <property type="entry name" value="SENESCENCE-INDUCED RECEPTOR-LIKE SERINE_THREONINE-PROTEIN KINASE"/>
    <property type="match status" value="1"/>
</dbReference>
<dbReference type="EMBL" id="CM007656">
    <property type="protein sequence ID" value="ONI03918.1"/>
    <property type="molecule type" value="Genomic_DNA"/>
</dbReference>
<proteinExistence type="predicted"/>
<dbReference type="InterPro" id="IPR011009">
    <property type="entry name" value="Kinase-like_dom_sf"/>
</dbReference>
<dbReference type="Proteomes" id="UP000006882">
    <property type="component" value="Chromosome G6"/>
</dbReference>
<dbReference type="InterPro" id="IPR008271">
    <property type="entry name" value="Ser/Thr_kinase_AS"/>
</dbReference>
<sequence length="229" mass="25789">MQVKTVDEGETTALVYNFVANGNLQQRFSADVTLHVLTWTRCKPSIVHRDLKTSNILLNENLHAMIANFGLSKVLATESATHVSTDPKGTFRYLDPQYYNTGKLNKKSDIYSFGIVLLELITGRAAILRDVEAEPIHICRWVSPNFDTREIESIVDSRIQGTYNIPSAWKALQIAMACVPLTAIQRPDITFIYNDLKECLETEMSSGRTQIVGNDDLANYIDHQPPILF</sequence>
<gene>
    <name evidence="1" type="ORF">PRUPE_6G291100</name>
</gene>
<dbReference type="HOGENOM" id="CLU_000288_21_4_1"/>
<accession>M5WST4</accession>
<dbReference type="GO" id="GO:0004672">
    <property type="term" value="F:protein kinase activity"/>
    <property type="evidence" value="ECO:0007669"/>
    <property type="project" value="InterPro"/>
</dbReference>
<dbReference type="GO" id="GO:0005524">
    <property type="term" value="F:ATP binding"/>
    <property type="evidence" value="ECO:0007669"/>
    <property type="project" value="InterPro"/>
</dbReference>
<dbReference type="InterPro" id="IPR001245">
    <property type="entry name" value="Ser-Thr/Tyr_kinase_cat_dom"/>
</dbReference>
<dbReference type="PANTHER" id="PTHR45631">
    <property type="entry name" value="OS07G0107800 PROTEIN-RELATED"/>
    <property type="match status" value="1"/>
</dbReference>